<dbReference type="GO" id="GO:0016747">
    <property type="term" value="F:acyltransferase activity, transferring groups other than amino-acyl groups"/>
    <property type="evidence" value="ECO:0007669"/>
    <property type="project" value="InterPro"/>
</dbReference>
<dbReference type="AlphaFoldDB" id="A0A1E3UE15"/>
<evidence type="ECO:0000256" key="2">
    <source>
        <dbReference type="ARBA" id="ARBA00023315"/>
    </source>
</evidence>
<sequence>MKPEDYEEIRDLWLNTPGMGLNESDDSKEGITAYLKRNPNTCFVARKGARIVGAILSGHDGRRGFIHHTAVAVSERKQGIGSALVDAALKSLKQEGIKKVALVVFRKNETGDAFWEKQGFSVREDLNYRNKALANLVRIDT</sequence>
<dbReference type="PIRSF" id="PIRSF037663">
    <property type="entry name" value="Acetyltransf_GNAT_prd"/>
    <property type="match status" value="1"/>
</dbReference>
<dbReference type="InterPro" id="IPR000182">
    <property type="entry name" value="GNAT_dom"/>
</dbReference>
<accession>A0A1E3UE15</accession>
<evidence type="ECO:0000313" key="4">
    <source>
        <dbReference type="EMBL" id="ODR48490.1"/>
    </source>
</evidence>
<proteinExistence type="predicted"/>
<dbReference type="InterPro" id="IPR017255">
    <property type="entry name" value="AcTrfase_GNAT_prd"/>
</dbReference>
<reference evidence="4 5" key="1">
    <citation type="submission" date="2016-08" db="EMBL/GenBank/DDBJ databases">
        <authorList>
            <person name="Seilhamer J.J."/>
        </authorList>
    </citation>
    <scope>NUCLEOTIDE SEQUENCE [LARGE SCALE GENOMIC DNA]</scope>
    <source>
        <strain evidence="4 5">NML150140-1</strain>
    </source>
</reference>
<dbReference type="SUPFAM" id="SSF55729">
    <property type="entry name" value="Acyl-CoA N-acyltransferases (Nat)"/>
    <property type="match status" value="1"/>
</dbReference>
<dbReference type="Proteomes" id="UP000094271">
    <property type="component" value="Unassembled WGS sequence"/>
</dbReference>
<feature type="domain" description="N-acetyltransferase" evidence="3">
    <location>
        <begin position="1"/>
        <end position="140"/>
    </location>
</feature>
<evidence type="ECO:0000256" key="1">
    <source>
        <dbReference type="ARBA" id="ARBA00022679"/>
    </source>
</evidence>
<keyword evidence="2" id="KW-0012">Acyltransferase</keyword>
<dbReference type="PROSITE" id="PS51186">
    <property type="entry name" value="GNAT"/>
    <property type="match status" value="1"/>
</dbReference>
<dbReference type="PANTHER" id="PTHR43877">
    <property type="entry name" value="AMINOALKYLPHOSPHONATE N-ACETYLTRANSFERASE-RELATED-RELATED"/>
    <property type="match status" value="1"/>
</dbReference>
<dbReference type="InterPro" id="IPR016181">
    <property type="entry name" value="Acyl_CoA_acyltransferase"/>
</dbReference>
<dbReference type="Pfam" id="PF00583">
    <property type="entry name" value="Acetyltransf_1"/>
    <property type="match status" value="1"/>
</dbReference>
<organism evidence="4 5">
    <name type="scientific">Eisenbergiella tayi</name>
    <dbReference type="NCBI Taxonomy" id="1432052"/>
    <lineage>
        <taxon>Bacteria</taxon>
        <taxon>Bacillati</taxon>
        <taxon>Bacillota</taxon>
        <taxon>Clostridia</taxon>
        <taxon>Lachnospirales</taxon>
        <taxon>Lachnospiraceae</taxon>
        <taxon>Eisenbergiella</taxon>
    </lineage>
</organism>
<gene>
    <name evidence="4" type="ORF">BEI59_20635</name>
</gene>
<dbReference type="CDD" id="cd04301">
    <property type="entry name" value="NAT_SF"/>
    <property type="match status" value="1"/>
</dbReference>
<evidence type="ECO:0000259" key="3">
    <source>
        <dbReference type="PROSITE" id="PS51186"/>
    </source>
</evidence>
<name>A0A1E3UE15_9FIRM</name>
<protein>
    <submittedName>
        <fullName evidence="4">GNAT family N-acetyltransferase</fullName>
    </submittedName>
</protein>
<dbReference type="EMBL" id="MEHA01000017">
    <property type="protein sequence ID" value="ODR48490.1"/>
    <property type="molecule type" value="Genomic_DNA"/>
</dbReference>
<keyword evidence="1 4" id="KW-0808">Transferase</keyword>
<comment type="caution">
    <text evidence="4">The sequence shown here is derived from an EMBL/GenBank/DDBJ whole genome shotgun (WGS) entry which is preliminary data.</text>
</comment>
<dbReference type="InterPro" id="IPR050832">
    <property type="entry name" value="Bact_Acetyltransf"/>
</dbReference>
<evidence type="ECO:0000313" key="5">
    <source>
        <dbReference type="Proteomes" id="UP000094271"/>
    </source>
</evidence>
<dbReference type="Gene3D" id="3.40.630.30">
    <property type="match status" value="1"/>
</dbReference>